<reference evidence="13 14" key="1">
    <citation type="submission" date="2021-01" db="EMBL/GenBank/DDBJ databases">
        <title>Belnapia mucosa sp. nov. and Belnapia arida sp. nov., isolated from the Tabernas Desert (Almeria, Spain).</title>
        <authorList>
            <person name="Molina-Menor E."/>
            <person name="Vidal-Verdu A."/>
            <person name="Calonge A."/>
            <person name="Satari L."/>
            <person name="Pereto Magraner J."/>
            <person name="Porcar Miralles M."/>
        </authorList>
    </citation>
    <scope>NUCLEOTIDE SEQUENCE [LARGE SCALE GENOMIC DNA]</scope>
    <source>
        <strain evidence="13 14">T6</strain>
    </source>
</reference>
<evidence type="ECO:0000313" key="13">
    <source>
        <dbReference type="EMBL" id="MBL6459015.1"/>
    </source>
</evidence>
<protein>
    <recommendedName>
        <fullName evidence="11">Replication restart protein PriA</fullName>
    </recommendedName>
    <alternativeName>
        <fullName evidence="11">ATP-dependent DNA helicase PriA</fullName>
        <ecNumber evidence="11">5.6.2.4</ecNumber>
    </alternativeName>
    <alternativeName>
        <fullName evidence="11">DNA 3'-5' helicase PriA</fullName>
    </alternativeName>
</protein>
<keyword evidence="1 11" id="KW-0639">Primosome</keyword>
<dbReference type="EMBL" id="JAEUXJ010000024">
    <property type="protein sequence ID" value="MBL6459015.1"/>
    <property type="molecule type" value="Genomic_DNA"/>
</dbReference>
<evidence type="ECO:0000313" key="14">
    <source>
        <dbReference type="Proteomes" id="UP000606490"/>
    </source>
</evidence>
<evidence type="ECO:0000256" key="6">
    <source>
        <dbReference type="ARBA" id="ARBA00022806"/>
    </source>
</evidence>
<comment type="catalytic activity">
    <reaction evidence="11">
        <text>Couples ATP hydrolysis with the unwinding of duplex DNA by translocating in the 3'-5' direction.</text>
        <dbReference type="EC" id="5.6.2.4"/>
    </reaction>
</comment>
<comment type="caution">
    <text evidence="13">The sequence shown here is derived from an EMBL/GenBank/DDBJ whole genome shotgun (WGS) entry which is preliminary data.</text>
</comment>
<keyword evidence="6 11" id="KW-0347">Helicase</keyword>
<keyword evidence="14" id="KW-1185">Reference proteome</keyword>
<keyword evidence="9 11" id="KW-0238">DNA-binding</keyword>
<evidence type="ECO:0000256" key="9">
    <source>
        <dbReference type="ARBA" id="ARBA00023125"/>
    </source>
</evidence>
<dbReference type="NCBIfam" id="NF004070">
    <property type="entry name" value="PRK05580.2-2"/>
    <property type="match status" value="1"/>
</dbReference>
<organism evidence="13 14">
    <name type="scientific">Belnapia mucosa</name>
    <dbReference type="NCBI Taxonomy" id="2804532"/>
    <lineage>
        <taxon>Bacteria</taxon>
        <taxon>Pseudomonadati</taxon>
        <taxon>Pseudomonadota</taxon>
        <taxon>Alphaproteobacteria</taxon>
        <taxon>Acetobacterales</taxon>
        <taxon>Roseomonadaceae</taxon>
        <taxon>Belnapia</taxon>
    </lineage>
</organism>
<feature type="binding site" evidence="11">
    <location>
        <position position="481"/>
    </location>
    <ligand>
        <name>Zn(2+)</name>
        <dbReference type="ChEBI" id="CHEBI:29105"/>
        <label>2</label>
    </ligand>
</feature>
<dbReference type="InterPro" id="IPR041222">
    <property type="entry name" value="PriA_3primeBD"/>
</dbReference>
<proteinExistence type="inferred from homology"/>
<feature type="binding site" evidence="11">
    <location>
        <position position="457"/>
    </location>
    <ligand>
        <name>Zn(2+)</name>
        <dbReference type="ChEBI" id="CHEBI:29105"/>
        <label>1</label>
    </ligand>
</feature>
<comment type="function">
    <text evidence="11">Initiates the restart of stalled replication forks, which reloads the replicative helicase on sites other than the origin of replication. Recognizes and binds to abandoned replication forks and remodels them to uncover a helicase loading site. Promotes assembly of the primosome at these replication forks.</text>
</comment>
<dbReference type="CDD" id="cd17929">
    <property type="entry name" value="DEXHc_priA"/>
    <property type="match status" value="1"/>
</dbReference>
<evidence type="ECO:0000256" key="10">
    <source>
        <dbReference type="ARBA" id="ARBA00023235"/>
    </source>
</evidence>
<evidence type="ECO:0000256" key="7">
    <source>
        <dbReference type="ARBA" id="ARBA00022833"/>
    </source>
</evidence>
<comment type="similarity">
    <text evidence="11">Belongs to the helicase family. PriA subfamily.</text>
</comment>
<dbReference type="SUPFAM" id="SSF52540">
    <property type="entry name" value="P-loop containing nucleoside triphosphate hydrolases"/>
    <property type="match status" value="2"/>
</dbReference>
<keyword evidence="8 11" id="KW-0067">ATP-binding</keyword>
<dbReference type="Gene3D" id="3.40.1440.60">
    <property type="entry name" value="PriA, 3(prime) DNA-binding domain"/>
    <property type="match status" value="1"/>
</dbReference>
<keyword evidence="5 11" id="KW-0378">Hydrolase</keyword>
<keyword evidence="10 11" id="KW-0413">Isomerase</keyword>
<dbReference type="PANTHER" id="PTHR30580:SF0">
    <property type="entry name" value="PRIMOSOMAL PROTEIN N"/>
    <property type="match status" value="1"/>
</dbReference>
<evidence type="ECO:0000256" key="11">
    <source>
        <dbReference type="HAMAP-Rule" id="MF_00983"/>
    </source>
</evidence>
<dbReference type="RefSeq" id="WP_202828749.1">
    <property type="nucleotide sequence ID" value="NZ_JAEUXJ010000024.1"/>
</dbReference>
<comment type="catalytic activity">
    <reaction evidence="11">
        <text>ATP + H2O = ADP + phosphate + H(+)</text>
        <dbReference type="Rhea" id="RHEA:13065"/>
        <dbReference type="ChEBI" id="CHEBI:15377"/>
        <dbReference type="ChEBI" id="CHEBI:15378"/>
        <dbReference type="ChEBI" id="CHEBI:30616"/>
        <dbReference type="ChEBI" id="CHEBI:43474"/>
        <dbReference type="ChEBI" id="CHEBI:456216"/>
        <dbReference type="EC" id="5.6.2.4"/>
    </reaction>
</comment>
<evidence type="ECO:0000256" key="3">
    <source>
        <dbReference type="ARBA" id="ARBA00022723"/>
    </source>
</evidence>
<evidence type="ECO:0000256" key="4">
    <source>
        <dbReference type="ARBA" id="ARBA00022741"/>
    </source>
</evidence>
<dbReference type="Pfam" id="PF17764">
    <property type="entry name" value="PriA_3primeBD"/>
    <property type="match status" value="1"/>
</dbReference>
<comment type="cofactor">
    <cofactor evidence="11">
        <name>Zn(2+)</name>
        <dbReference type="ChEBI" id="CHEBI:29105"/>
    </cofactor>
    <text evidence="11">Binds 2 zinc ions per subunit.</text>
</comment>
<feature type="binding site" evidence="11">
    <location>
        <position position="466"/>
    </location>
    <ligand>
        <name>Zn(2+)</name>
        <dbReference type="ChEBI" id="CHEBI:29105"/>
        <label>2</label>
    </ligand>
</feature>
<dbReference type="InterPro" id="IPR041236">
    <property type="entry name" value="PriA_C"/>
</dbReference>
<feature type="binding site" evidence="11">
    <location>
        <position position="454"/>
    </location>
    <ligand>
        <name>Zn(2+)</name>
        <dbReference type="ChEBI" id="CHEBI:29105"/>
        <label>1</label>
    </ligand>
</feature>
<gene>
    <name evidence="11" type="primary">priA</name>
    <name evidence="13" type="ORF">JMJ55_27165</name>
</gene>
<dbReference type="InterPro" id="IPR027417">
    <property type="entry name" value="P-loop_NTPase"/>
</dbReference>
<dbReference type="InterPro" id="IPR005259">
    <property type="entry name" value="PriA"/>
</dbReference>
<dbReference type="EC" id="5.6.2.4" evidence="11"/>
<dbReference type="SMART" id="SM00487">
    <property type="entry name" value="DEXDc"/>
    <property type="match status" value="1"/>
</dbReference>
<dbReference type="PROSITE" id="PS51192">
    <property type="entry name" value="HELICASE_ATP_BIND_1"/>
    <property type="match status" value="1"/>
</dbReference>
<evidence type="ECO:0000256" key="8">
    <source>
        <dbReference type="ARBA" id="ARBA00022840"/>
    </source>
</evidence>
<keyword evidence="7 11" id="KW-0862">Zinc</keyword>
<feature type="binding site" evidence="11">
    <location>
        <position position="494"/>
    </location>
    <ligand>
        <name>Zn(2+)</name>
        <dbReference type="ChEBI" id="CHEBI:29105"/>
        <label>1</label>
    </ligand>
</feature>
<keyword evidence="3 11" id="KW-0479">Metal-binding</keyword>
<keyword evidence="2 11" id="KW-0235">DNA replication</keyword>
<feature type="binding site" evidence="11">
    <location>
        <position position="463"/>
    </location>
    <ligand>
        <name>Zn(2+)</name>
        <dbReference type="ChEBI" id="CHEBI:29105"/>
        <label>2</label>
    </ligand>
</feature>
<evidence type="ECO:0000259" key="12">
    <source>
        <dbReference type="PROSITE" id="PS51192"/>
    </source>
</evidence>
<name>A0ABS1VBH4_9PROT</name>
<accession>A0ABS1VBH4</accession>
<comment type="subunit">
    <text evidence="11">Component of the replication restart primosome.</text>
</comment>
<dbReference type="Pfam" id="PF00270">
    <property type="entry name" value="DEAD"/>
    <property type="match status" value="1"/>
</dbReference>
<dbReference type="InterPro" id="IPR040498">
    <property type="entry name" value="PriA_CRR"/>
</dbReference>
<dbReference type="Pfam" id="PF18319">
    <property type="entry name" value="Zn_ribbon_PriA"/>
    <property type="match status" value="1"/>
</dbReference>
<dbReference type="Gene3D" id="3.40.50.300">
    <property type="entry name" value="P-loop containing nucleotide triphosphate hydrolases"/>
    <property type="match status" value="2"/>
</dbReference>
<dbReference type="PANTHER" id="PTHR30580">
    <property type="entry name" value="PRIMOSOMAL PROTEIN N"/>
    <property type="match status" value="1"/>
</dbReference>
<evidence type="ECO:0000256" key="2">
    <source>
        <dbReference type="ARBA" id="ARBA00022705"/>
    </source>
</evidence>
<dbReference type="InterPro" id="IPR014001">
    <property type="entry name" value="Helicase_ATP-bd"/>
</dbReference>
<feature type="binding site" evidence="11">
    <location>
        <position position="484"/>
    </location>
    <ligand>
        <name>Zn(2+)</name>
        <dbReference type="ChEBI" id="CHEBI:29105"/>
        <label>2</label>
    </ligand>
</feature>
<dbReference type="InterPro" id="IPR011545">
    <property type="entry name" value="DEAD/DEAH_box_helicase_dom"/>
</dbReference>
<evidence type="ECO:0000256" key="5">
    <source>
        <dbReference type="ARBA" id="ARBA00022801"/>
    </source>
</evidence>
<feature type="binding site" evidence="11">
    <location>
        <position position="497"/>
    </location>
    <ligand>
        <name>Zn(2+)</name>
        <dbReference type="ChEBI" id="CHEBI:29105"/>
        <label>1</label>
    </ligand>
</feature>
<keyword evidence="4 11" id="KW-0547">Nucleotide-binding</keyword>
<dbReference type="InterPro" id="IPR042115">
    <property type="entry name" value="PriA_3primeBD_sf"/>
</dbReference>
<sequence length="745" mass="80573">MRQGSEKRRDMKDTLPVSGTQRVRVLLPLPLAGAYDYRVPPQLDIHPGDFVTVSLNQRPIIGVVWDPTEEPEATPVADHRLKPVTAILPAPRMTVSLRRFIDWVAAYTLSPPGAVLRMAMGSTAALEPPTQQAGWVLAGAGSNRQPRMTPERQRVMAVMEPGRVYAGAPLAEAAGVSLGVLRGMADNGLIRPALLPHASRFNRPDPEHPGPKLGGAQAEAAARLVAKVATRQFGVTLLTGVTGSGKTEVYLDAVAEALRHGRQALVLLPEIALSAQWLERFKARFGVAPALWHSEVTPRTRRDTWRAVAEGEAPVVVGARSALFLPFPDLGLIIVDEEHETAFKQEDGVVYNARDMAVVRARMAHAACVLVSATPSLESLTNAESGRYEALNLPERHGGASLPAVETIDLRRTPPERGRFLSPPLIEAVTATLERGEQAMLFLNRRGYAPLTLCRHCGHRMRCPNCTAWLVEHRARRQLQCHHCGHSEAPPAECPECGTANSLVAVGPGVERVLEEAAAHWPEARRLVMASDTLPGPAAAGMAAQQIQDREVDLIIGTQIVAKGWHFPHLTLVGVVDADLGLAGGDLRAAERTVQLLHQVAGRAGRAEAPGRVLLQSFSPEHPVMQALISGDLDAFMAEEAAIRRPGHWPPFGRLAALIVSSEDEREADRTARDLGLAAPGGEGVQVLGPAPAPLALLRGRHRRRLLLKTRREVAVQPILRDWLARVPVPGSVRVQVDVDPVSFL</sequence>
<dbReference type="Pfam" id="PF18074">
    <property type="entry name" value="PriA_C"/>
    <property type="match status" value="1"/>
</dbReference>
<dbReference type="Proteomes" id="UP000606490">
    <property type="component" value="Unassembled WGS sequence"/>
</dbReference>
<feature type="domain" description="Helicase ATP-binding" evidence="12">
    <location>
        <begin position="227"/>
        <end position="393"/>
    </location>
</feature>
<dbReference type="HAMAP" id="MF_00983">
    <property type="entry name" value="PriA"/>
    <property type="match status" value="1"/>
</dbReference>
<dbReference type="NCBIfam" id="TIGR00595">
    <property type="entry name" value="priA"/>
    <property type="match status" value="1"/>
</dbReference>
<evidence type="ECO:0000256" key="1">
    <source>
        <dbReference type="ARBA" id="ARBA00022515"/>
    </source>
</evidence>